<evidence type="ECO:0000313" key="7">
    <source>
        <dbReference type="Proteomes" id="UP001232992"/>
    </source>
</evidence>
<dbReference type="InterPro" id="IPR053926">
    <property type="entry name" value="RecX_HTH_1st"/>
</dbReference>
<evidence type="ECO:0000256" key="2">
    <source>
        <dbReference type="ARBA" id="ARBA00009695"/>
    </source>
</evidence>
<dbReference type="InterPro" id="IPR003783">
    <property type="entry name" value="Regulatory_RecX"/>
</dbReference>
<comment type="subcellular location">
    <subcellularLocation>
        <location evidence="1">Cytoplasm</location>
    </subcellularLocation>
</comment>
<dbReference type="RefSeq" id="WP_283757657.1">
    <property type="nucleotide sequence ID" value="NZ_JAQOSQ010000005.1"/>
</dbReference>
<evidence type="ECO:0000256" key="4">
    <source>
        <dbReference type="ARBA" id="ARBA00022490"/>
    </source>
</evidence>
<organism evidence="6 7">
    <name type="scientific">Roseofilum casamattae BLCC-M143</name>
    <dbReference type="NCBI Taxonomy" id="3022442"/>
    <lineage>
        <taxon>Bacteria</taxon>
        <taxon>Bacillati</taxon>
        <taxon>Cyanobacteriota</taxon>
        <taxon>Cyanophyceae</taxon>
        <taxon>Desertifilales</taxon>
        <taxon>Desertifilaceae</taxon>
        <taxon>Roseofilum</taxon>
        <taxon>Roseofilum casamattae</taxon>
    </lineage>
</organism>
<feature type="domain" description="RecX first three-helical" evidence="5">
    <location>
        <begin position="13"/>
        <end position="45"/>
    </location>
</feature>
<name>A0ABT7BUY6_9CYAN</name>
<dbReference type="PANTHER" id="PTHR33602">
    <property type="entry name" value="REGULATORY PROTEIN RECX FAMILY PROTEIN"/>
    <property type="match status" value="1"/>
</dbReference>
<dbReference type="Proteomes" id="UP001232992">
    <property type="component" value="Unassembled WGS sequence"/>
</dbReference>
<dbReference type="InterPro" id="IPR036388">
    <property type="entry name" value="WH-like_DNA-bd_sf"/>
</dbReference>
<dbReference type="EMBL" id="JAQOSQ010000005">
    <property type="protein sequence ID" value="MDJ1183003.1"/>
    <property type="molecule type" value="Genomic_DNA"/>
</dbReference>
<evidence type="ECO:0000259" key="5">
    <source>
        <dbReference type="Pfam" id="PF21982"/>
    </source>
</evidence>
<evidence type="ECO:0000313" key="6">
    <source>
        <dbReference type="EMBL" id="MDJ1183003.1"/>
    </source>
</evidence>
<dbReference type="Pfam" id="PF21982">
    <property type="entry name" value="RecX_HTH1"/>
    <property type="match status" value="1"/>
</dbReference>
<proteinExistence type="inferred from homology"/>
<dbReference type="Gene3D" id="1.10.10.10">
    <property type="entry name" value="Winged helix-like DNA-binding domain superfamily/Winged helix DNA-binding domain"/>
    <property type="match status" value="2"/>
</dbReference>
<accession>A0ABT7BUY6</accession>
<keyword evidence="7" id="KW-1185">Reference proteome</keyword>
<protein>
    <recommendedName>
        <fullName evidence="3">Regulatory protein RecX</fullName>
    </recommendedName>
</protein>
<comment type="similarity">
    <text evidence="2">Belongs to the RecX family.</text>
</comment>
<evidence type="ECO:0000256" key="3">
    <source>
        <dbReference type="ARBA" id="ARBA00018111"/>
    </source>
</evidence>
<evidence type="ECO:0000256" key="1">
    <source>
        <dbReference type="ARBA" id="ARBA00004496"/>
    </source>
</evidence>
<dbReference type="PANTHER" id="PTHR33602:SF1">
    <property type="entry name" value="REGULATORY PROTEIN RECX FAMILY PROTEIN"/>
    <property type="match status" value="1"/>
</dbReference>
<keyword evidence="4" id="KW-0963">Cytoplasm</keyword>
<gene>
    <name evidence="6" type="ORF">PMH09_07330</name>
</gene>
<comment type="caution">
    <text evidence="6">The sequence shown here is derived from an EMBL/GenBank/DDBJ whole genome shotgun (WGS) entry which is preliminary data.</text>
</comment>
<sequence>MNQMSCQGYFNLLLSRREYSVRELERKGKDKGFTEEEMAETIAKLQEFGYQCDRRLADAVIASGKSKYGKGALRRKCLGKGISAEIFEQAWSEQPEPPDYREDTRDLQGKVERKYGIADWQNLDPKTKAKVYRYLQYRGFNPTELLQYWIEE</sequence>
<reference evidence="6 7" key="1">
    <citation type="submission" date="2023-01" db="EMBL/GenBank/DDBJ databases">
        <title>Novel diversity within Roseofilum (Cyanobacteria; Desertifilaceae) from marine benthic mats with descriptions of four novel species.</title>
        <authorList>
            <person name="Wang Y."/>
            <person name="Berthold D.E."/>
            <person name="Hu J."/>
            <person name="Lefler F.W."/>
            <person name="Laughinghouse H.D. IV."/>
        </authorList>
    </citation>
    <scope>NUCLEOTIDE SEQUENCE [LARGE SCALE GENOMIC DNA]</scope>
    <source>
        <strain evidence="6 7">BLCC-M143</strain>
    </source>
</reference>